<dbReference type="PANTHER" id="PTHR39951">
    <property type="entry name" value="FI22632P1"/>
    <property type="match status" value="1"/>
</dbReference>
<evidence type="ECO:0000313" key="3">
    <source>
        <dbReference type="EMBL" id="KAB0803885.1"/>
    </source>
</evidence>
<organism evidence="2">
    <name type="scientific">Photinus pyralis</name>
    <name type="common">Common eastern firefly</name>
    <name type="synonym">Lampyris pyralis</name>
    <dbReference type="NCBI Taxonomy" id="7054"/>
    <lineage>
        <taxon>Eukaryota</taxon>
        <taxon>Metazoa</taxon>
        <taxon>Ecdysozoa</taxon>
        <taxon>Arthropoda</taxon>
        <taxon>Hexapoda</taxon>
        <taxon>Insecta</taxon>
        <taxon>Pterygota</taxon>
        <taxon>Neoptera</taxon>
        <taxon>Endopterygota</taxon>
        <taxon>Coleoptera</taxon>
        <taxon>Polyphaga</taxon>
        <taxon>Elateriformia</taxon>
        <taxon>Elateroidea</taxon>
        <taxon>Lampyridae</taxon>
        <taxon>Lampyrinae</taxon>
        <taxon>Photinus</taxon>
    </lineage>
</organism>
<keyword evidence="1" id="KW-0732">Signal</keyword>
<evidence type="ECO:0000256" key="1">
    <source>
        <dbReference type="SAM" id="SignalP"/>
    </source>
</evidence>
<dbReference type="EMBL" id="GEZM01034704">
    <property type="protein sequence ID" value="JAV83655.1"/>
    <property type="molecule type" value="Transcribed_RNA"/>
</dbReference>
<keyword evidence="4" id="KW-1185">Reference proteome</keyword>
<dbReference type="EMBL" id="VVIM01000001">
    <property type="protein sequence ID" value="KAB0803885.1"/>
    <property type="molecule type" value="Genomic_DNA"/>
</dbReference>
<dbReference type="PANTHER" id="PTHR39951:SF2">
    <property type="entry name" value="IP05660P"/>
    <property type="match status" value="1"/>
</dbReference>
<protein>
    <submittedName>
        <fullName evidence="2">Uncharacterized protein</fullName>
    </submittedName>
</protein>
<proteinExistence type="predicted"/>
<dbReference type="AlphaFoldDB" id="A0A1Y1MH11"/>
<feature type="signal peptide" evidence="1">
    <location>
        <begin position="1"/>
        <end position="18"/>
    </location>
</feature>
<feature type="chain" id="PRO_5036029872" evidence="1">
    <location>
        <begin position="19"/>
        <end position="101"/>
    </location>
</feature>
<evidence type="ECO:0000313" key="4">
    <source>
        <dbReference type="Proteomes" id="UP000327044"/>
    </source>
</evidence>
<reference evidence="3" key="3">
    <citation type="submission" date="2019-08" db="EMBL/GenBank/DDBJ databases">
        <authorList>
            <consortium name="Photinus pyralis genome working group"/>
            <person name="Fallon T.R."/>
            <person name="Sander Lower S.E."/>
            <person name="Weng J.-K."/>
        </authorList>
    </citation>
    <scope>NUCLEOTIDE SEQUENCE</scope>
    <source>
        <strain evidence="3">1611_PpyrPB1</strain>
        <tissue evidence="3">Whole body</tissue>
    </source>
</reference>
<reference evidence="3 4" key="2">
    <citation type="journal article" date="2018" name="Elife">
        <title>Firefly genomes illuminate parallel origins of bioluminescence in beetles.</title>
        <authorList>
            <person name="Fallon T.R."/>
            <person name="Lower S.E."/>
            <person name="Chang C.H."/>
            <person name="Bessho-Uehara M."/>
            <person name="Martin G.J."/>
            <person name="Bewick A.J."/>
            <person name="Behringer M."/>
            <person name="Debat H.J."/>
            <person name="Wong I."/>
            <person name="Day J.C."/>
            <person name="Suvorov A."/>
            <person name="Silva C.J."/>
            <person name="Stanger-Hall K.F."/>
            <person name="Hall D.W."/>
            <person name="Schmitz R.J."/>
            <person name="Nelson D.R."/>
            <person name="Lewis S.M."/>
            <person name="Shigenobu S."/>
            <person name="Bybee S.M."/>
            <person name="Larracuente A.M."/>
            <person name="Oba Y."/>
            <person name="Weng J.K."/>
        </authorList>
    </citation>
    <scope>NUCLEOTIDE SEQUENCE [LARGE SCALE GENOMIC DNA]</scope>
    <source>
        <strain evidence="3">1611_PpyrPB1</strain>
        <tissue evidence="3">Whole body</tissue>
    </source>
</reference>
<dbReference type="InParanoid" id="A0A1Y1MH11"/>
<name>A0A1Y1MH11_PHOPY</name>
<sequence length="101" mass="11382">MLLGQALILCVLAANCCATINLVKDLLQFNVAGHPVVHKDVEYLFDPNIGVERSRFYQEVNGVYGEKAIERLGLGIDGKENERLQQQKIRDIYLEQNLPVV</sequence>
<dbReference type="Proteomes" id="UP000327044">
    <property type="component" value="Unassembled WGS sequence"/>
</dbReference>
<gene>
    <name evidence="3" type="ORF">PPYR_00855</name>
</gene>
<reference evidence="2" key="1">
    <citation type="journal article" date="2016" name="Sci. Rep.">
        <title>Molecular characterization of firefly nuptial gifts: a multi-omics approach sheds light on postcopulatory sexual selection.</title>
        <authorList>
            <person name="Al-Wathiqui N."/>
            <person name="Fallon T.R."/>
            <person name="South A."/>
            <person name="Weng J.K."/>
            <person name="Lewis S.M."/>
        </authorList>
    </citation>
    <scope>NUCLEOTIDE SEQUENCE</scope>
</reference>
<evidence type="ECO:0000313" key="2">
    <source>
        <dbReference type="EMBL" id="JAV83655.1"/>
    </source>
</evidence>
<accession>A0A1Y1MH11</accession>